<dbReference type="Pfam" id="PF04031">
    <property type="entry name" value="Las1"/>
    <property type="match status" value="1"/>
</dbReference>
<dbReference type="GO" id="GO:0000460">
    <property type="term" value="P:maturation of 5.8S rRNA"/>
    <property type="evidence" value="ECO:0007669"/>
    <property type="project" value="TreeGrafter"/>
</dbReference>
<comment type="caution">
    <text evidence="1">The sequence shown here is derived from an EMBL/GenBank/DDBJ whole genome shotgun (WGS) entry which is preliminary data.</text>
</comment>
<dbReference type="InterPro" id="IPR007174">
    <property type="entry name" value="Las1"/>
</dbReference>
<dbReference type="GO" id="GO:0030687">
    <property type="term" value="C:preribosome, large subunit precursor"/>
    <property type="evidence" value="ECO:0007669"/>
    <property type="project" value="TreeGrafter"/>
</dbReference>
<proteinExistence type="predicted"/>
<accession>A0A8H7GXK5</accession>
<dbReference type="GO" id="GO:0090730">
    <property type="term" value="C:Las1 complex"/>
    <property type="evidence" value="ECO:0007669"/>
    <property type="project" value="InterPro"/>
</dbReference>
<organism evidence="1 2">
    <name type="scientific">Metschnikowia pulcherrima</name>
    <dbReference type="NCBI Taxonomy" id="27326"/>
    <lineage>
        <taxon>Eukaryota</taxon>
        <taxon>Fungi</taxon>
        <taxon>Dikarya</taxon>
        <taxon>Ascomycota</taxon>
        <taxon>Saccharomycotina</taxon>
        <taxon>Pichiomycetes</taxon>
        <taxon>Metschnikowiaceae</taxon>
        <taxon>Metschnikowia</taxon>
    </lineage>
</organism>
<evidence type="ECO:0000313" key="2">
    <source>
        <dbReference type="Proteomes" id="UP000649328"/>
    </source>
</evidence>
<name>A0A8H7GXK5_9ASCO</name>
<protein>
    <submittedName>
        <fullName evidence="1">Uncharacterized protein</fullName>
    </submittedName>
</protein>
<gene>
    <name evidence="1" type="ORF">HF325_000432</name>
</gene>
<dbReference type="GO" id="GO:0004519">
    <property type="term" value="F:endonuclease activity"/>
    <property type="evidence" value="ECO:0007669"/>
    <property type="project" value="InterPro"/>
</dbReference>
<reference evidence="1" key="1">
    <citation type="submission" date="2020-10" db="EMBL/GenBank/DDBJ databases">
        <title>The Whole-Genome Sequence of Metschnikowia persimmonesis, a Novel Endophytic Yeast Species Isolated from Medicinal Plant Diospyros kaki Thumb.</title>
        <authorList>
            <person name="Rahmat E."/>
            <person name="Kang Y."/>
        </authorList>
    </citation>
    <scope>NUCLEOTIDE SEQUENCE</scope>
    <source>
        <strain evidence="1">KIOM G15050</strain>
    </source>
</reference>
<dbReference type="GO" id="GO:0000470">
    <property type="term" value="P:maturation of LSU-rRNA"/>
    <property type="evidence" value="ECO:0007669"/>
    <property type="project" value="TreeGrafter"/>
</dbReference>
<dbReference type="OrthoDB" id="10263222at2759"/>
<sequence length="215" mass="24652">MRTSTTITPYKSEAQLLQVHRLCYQENDRDSLKSAVTRIQLWQTRGKLPHAVDATAWILSAMLNDEDHIGAKQTLGRFSENQKNHRILSLSDDFTLRNAYAMALTLIQQGTFAMALLTIAKDIGFPYAFVEIRHWATHEQLPSLELLRSTSKSALQWLEQNFWVPLSERLEMGPPTRKDTFSGVFRARRLAVPQNLQDFGQKTHEQPAIIGLTRY</sequence>
<evidence type="ECO:0000313" key="1">
    <source>
        <dbReference type="EMBL" id="KAF8004975.1"/>
    </source>
</evidence>
<dbReference type="PANTHER" id="PTHR15002:SF0">
    <property type="entry name" value="RIBOSOMAL BIOGENESIS PROTEIN LAS1L"/>
    <property type="match status" value="1"/>
</dbReference>
<dbReference type="AlphaFoldDB" id="A0A8H7GXK5"/>
<keyword evidence="2" id="KW-1185">Reference proteome</keyword>
<dbReference type="Proteomes" id="UP000649328">
    <property type="component" value="Unassembled WGS sequence"/>
</dbReference>
<dbReference type="PANTHER" id="PTHR15002">
    <property type="entry name" value="RIBOSOMAL BIOGENESIS PROTEIN LAS1L"/>
    <property type="match status" value="1"/>
</dbReference>
<dbReference type="EMBL" id="JACBPP010000001">
    <property type="protein sequence ID" value="KAF8004975.1"/>
    <property type="molecule type" value="Genomic_DNA"/>
</dbReference>